<evidence type="ECO:0000256" key="5">
    <source>
        <dbReference type="ARBA" id="ARBA00022989"/>
    </source>
</evidence>
<gene>
    <name evidence="9" type="ORF">G3I21_14460</name>
</gene>
<feature type="transmembrane region" description="Helical" evidence="7">
    <location>
        <begin position="235"/>
        <end position="255"/>
    </location>
</feature>
<evidence type="ECO:0000259" key="8">
    <source>
        <dbReference type="PROSITE" id="PS50850"/>
    </source>
</evidence>
<feature type="transmembrane region" description="Helical" evidence="7">
    <location>
        <begin position="319"/>
        <end position="342"/>
    </location>
</feature>
<evidence type="ECO:0000256" key="1">
    <source>
        <dbReference type="ARBA" id="ARBA00004651"/>
    </source>
</evidence>
<comment type="caution">
    <text evidence="9">The sequence shown here is derived from an EMBL/GenBank/DDBJ whole genome shotgun (WGS) entry which is preliminary data.</text>
</comment>
<proteinExistence type="predicted"/>
<evidence type="ECO:0000256" key="4">
    <source>
        <dbReference type="ARBA" id="ARBA00022692"/>
    </source>
</evidence>
<comment type="subcellular location">
    <subcellularLocation>
        <location evidence="1">Cell membrane</location>
        <topology evidence="1">Multi-pass membrane protein</topology>
    </subcellularLocation>
</comment>
<keyword evidence="3" id="KW-1003">Cell membrane</keyword>
<evidence type="ECO:0000313" key="10">
    <source>
        <dbReference type="Proteomes" id="UP000470520"/>
    </source>
</evidence>
<dbReference type="AlphaFoldDB" id="A0A7K3QSJ6"/>
<dbReference type="PANTHER" id="PTHR23513">
    <property type="entry name" value="INTEGRAL MEMBRANE EFFLUX PROTEIN-RELATED"/>
    <property type="match status" value="1"/>
</dbReference>
<keyword evidence="4 7" id="KW-0812">Transmembrane</keyword>
<dbReference type="Pfam" id="PF05977">
    <property type="entry name" value="MFS_3"/>
    <property type="match status" value="1"/>
</dbReference>
<evidence type="ECO:0000256" key="7">
    <source>
        <dbReference type="SAM" id="Phobius"/>
    </source>
</evidence>
<dbReference type="InterPro" id="IPR010290">
    <property type="entry name" value="TM_effector"/>
</dbReference>
<dbReference type="PROSITE" id="PS50850">
    <property type="entry name" value="MFS"/>
    <property type="match status" value="1"/>
</dbReference>
<dbReference type="Proteomes" id="UP000470520">
    <property type="component" value="Unassembled WGS sequence"/>
</dbReference>
<evidence type="ECO:0000256" key="2">
    <source>
        <dbReference type="ARBA" id="ARBA00022448"/>
    </source>
</evidence>
<feature type="transmembrane region" description="Helical" evidence="7">
    <location>
        <begin position="261"/>
        <end position="283"/>
    </location>
</feature>
<feature type="domain" description="Major facilitator superfamily (MFS) profile" evidence="8">
    <location>
        <begin position="21"/>
        <end position="407"/>
    </location>
</feature>
<evidence type="ECO:0000313" key="9">
    <source>
        <dbReference type="EMBL" id="NEB92879.1"/>
    </source>
</evidence>
<dbReference type="GO" id="GO:0005886">
    <property type="term" value="C:plasma membrane"/>
    <property type="evidence" value="ECO:0007669"/>
    <property type="project" value="UniProtKB-SubCell"/>
</dbReference>
<feature type="transmembrane region" description="Helical" evidence="7">
    <location>
        <begin position="354"/>
        <end position="377"/>
    </location>
</feature>
<dbReference type="EMBL" id="JAAGMR010000177">
    <property type="protein sequence ID" value="NEB92879.1"/>
    <property type="molecule type" value="Genomic_DNA"/>
</dbReference>
<dbReference type="InterPro" id="IPR020846">
    <property type="entry name" value="MFS_dom"/>
</dbReference>
<evidence type="ECO:0000256" key="6">
    <source>
        <dbReference type="ARBA" id="ARBA00023136"/>
    </source>
</evidence>
<reference evidence="9 10" key="1">
    <citation type="submission" date="2020-01" db="EMBL/GenBank/DDBJ databases">
        <title>Insect and environment-associated Actinomycetes.</title>
        <authorList>
            <person name="Currrie C."/>
            <person name="Chevrette M."/>
            <person name="Carlson C."/>
            <person name="Stubbendieck R."/>
            <person name="Wendt-Pienkowski E."/>
        </authorList>
    </citation>
    <scope>NUCLEOTIDE SEQUENCE [LARGE SCALE GENOMIC DNA]</scope>
    <source>
        <strain evidence="9 10">SID7754</strain>
    </source>
</reference>
<dbReference type="SUPFAM" id="SSF103473">
    <property type="entry name" value="MFS general substrate transporter"/>
    <property type="match status" value="1"/>
</dbReference>
<dbReference type="RefSeq" id="WP_164188792.1">
    <property type="nucleotide sequence ID" value="NZ_JAAGMR010000177.1"/>
</dbReference>
<evidence type="ECO:0000256" key="3">
    <source>
        <dbReference type="ARBA" id="ARBA00022475"/>
    </source>
</evidence>
<dbReference type="InterPro" id="IPR036259">
    <property type="entry name" value="MFS_trans_sf"/>
</dbReference>
<feature type="transmembrane region" description="Helical" evidence="7">
    <location>
        <begin position="383"/>
        <end position="401"/>
    </location>
</feature>
<keyword evidence="6 7" id="KW-0472">Membrane</keyword>
<name>A0A7K3QSJ6_9ACTN</name>
<dbReference type="PANTHER" id="PTHR23513:SF6">
    <property type="entry name" value="MAJOR FACILITATOR SUPERFAMILY ASSOCIATED DOMAIN-CONTAINING PROTEIN"/>
    <property type="match status" value="1"/>
</dbReference>
<protein>
    <submittedName>
        <fullName evidence="9">MFS transporter</fullName>
    </submittedName>
</protein>
<dbReference type="CDD" id="cd06173">
    <property type="entry name" value="MFS_MefA_like"/>
    <property type="match status" value="1"/>
</dbReference>
<dbReference type="GO" id="GO:0022857">
    <property type="term" value="F:transmembrane transporter activity"/>
    <property type="evidence" value="ECO:0007669"/>
    <property type="project" value="InterPro"/>
</dbReference>
<feature type="transmembrane region" description="Helical" evidence="7">
    <location>
        <begin position="295"/>
        <end position="313"/>
    </location>
</feature>
<sequence length="427" mass="45009">MTHTAREEVPPNVTPLLRNRDFVLLWQAAAVSGLGSNATSVAYPLLILAATGSPADAGLTGFIALLPQLLFQLPAGAMVDRWNRRRTMIACDVLRGLAVGSVAAALMLHRLSLPHVLAVGFAEGTLTVCFRIAASAAVPNVVHPSQLAAALSRNEARARGAAMLGQPLGGLLFGLGRAVPFLFDAASYLWSLTGLLLIRREFQAERRARTAPMRRELTEGVRWLWRQPFLRTTTFLIAGSNLLFQALFLTVIVMARGRHGSSAAIGVMFGVAAVGGVFGSLVAPWVERRLSMRTVVIGANWAWAALVPVLLVVRDPYLIGVVYALMCFVGPVWNVVVSAYQLAVTPDAIQGRVLGAVGLVAFGAIPLGSLFGGQLLAGLGAEATVWVLTAWMVLLAVTAAFSPSVRSAPALTGATAGAEEPEPTPAA</sequence>
<dbReference type="Gene3D" id="1.20.1250.20">
    <property type="entry name" value="MFS general substrate transporter like domains"/>
    <property type="match status" value="1"/>
</dbReference>
<keyword evidence="2" id="KW-0813">Transport</keyword>
<keyword evidence="5 7" id="KW-1133">Transmembrane helix</keyword>
<accession>A0A7K3QSJ6</accession>
<organism evidence="9 10">
    <name type="scientific">Streptomyces bauhiniae</name>
    <dbReference type="NCBI Taxonomy" id="2340725"/>
    <lineage>
        <taxon>Bacteria</taxon>
        <taxon>Bacillati</taxon>
        <taxon>Actinomycetota</taxon>
        <taxon>Actinomycetes</taxon>
        <taxon>Kitasatosporales</taxon>
        <taxon>Streptomycetaceae</taxon>
        <taxon>Streptomyces</taxon>
    </lineage>
</organism>